<sequence>MCHFIYHGTFSAKSLCSEQKPDLQPESFMFLFTSLSTPEPSDPESKGCVPRCPPVWGLLQIQESQFLSQQDWGPQRTSEEMKCLQNVCMRLREALSTTQADNLALGEKLQNLPSCLYEKLKEEMQAWQEEVKDTQEEALAGQVVGSYSGKG</sequence>
<dbReference type="EMBL" id="JH168664">
    <property type="protein sequence ID" value="EHB04901.1"/>
    <property type="molecule type" value="Genomic_DNA"/>
</dbReference>
<accession>G5B6M4</accession>
<reference evidence="1 2" key="1">
    <citation type="journal article" date="2011" name="Nature">
        <title>Genome sequencing reveals insights into physiology and longevity of the naked mole rat.</title>
        <authorList>
            <person name="Kim E.B."/>
            <person name="Fang X."/>
            <person name="Fushan A.A."/>
            <person name="Huang Z."/>
            <person name="Lobanov A.V."/>
            <person name="Han L."/>
            <person name="Marino S.M."/>
            <person name="Sun X."/>
            <person name="Turanov A.A."/>
            <person name="Yang P."/>
            <person name="Yim S.H."/>
            <person name="Zhao X."/>
            <person name="Kasaikina M.V."/>
            <person name="Stoletzki N."/>
            <person name="Peng C."/>
            <person name="Polak P."/>
            <person name="Xiong Z."/>
            <person name="Kiezun A."/>
            <person name="Zhu Y."/>
            <person name="Chen Y."/>
            <person name="Kryukov G.V."/>
            <person name="Zhang Q."/>
            <person name="Peshkin L."/>
            <person name="Yang L."/>
            <person name="Bronson R.T."/>
            <person name="Buffenstein R."/>
            <person name="Wang B."/>
            <person name="Han C."/>
            <person name="Li Q."/>
            <person name="Chen L."/>
            <person name="Zhao W."/>
            <person name="Sunyaev S.R."/>
            <person name="Park T.J."/>
            <person name="Zhang G."/>
            <person name="Wang J."/>
            <person name="Gladyshev V.N."/>
        </authorList>
    </citation>
    <scope>NUCLEOTIDE SEQUENCE [LARGE SCALE GENOMIC DNA]</scope>
</reference>
<evidence type="ECO:0000313" key="2">
    <source>
        <dbReference type="Proteomes" id="UP000006813"/>
    </source>
</evidence>
<organism evidence="1 2">
    <name type="scientific">Heterocephalus glaber</name>
    <name type="common">Naked mole rat</name>
    <dbReference type="NCBI Taxonomy" id="10181"/>
    <lineage>
        <taxon>Eukaryota</taxon>
        <taxon>Metazoa</taxon>
        <taxon>Chordata</taxon>
        <taxon>Craniata</taxon>
        <taxon>Vertebrata</taxon>
        <taxon>Euteleostomi</taxon>
        <taxon>Mammalia</taxon>
        <taxon>Eutheria</taxon>
        <taxon>Euarchontoglires</taxon>
        <taxon>Glires</taxon>
        <taxon>Rodentia</taxon>
        <taxon>Hystricomorpha</taxon>
        <taxon>Bathyergidae</taxon>
        <taxon>Heterocephalus</taxon>
    </lineage>
</organism>
<gene>
    <name evidence="1" type="ORF">GW7_20646</name>
</gene>
<dbReference type="Proteomes" id="UP000006813">
    <property type="component" value="Unassembled WGS sequence"/>
</dbReference>
<evidence type="ECO:0000313" key="1">
    <source>
        <dbReference type="EMBL" id="EHB04901.1"/>
    </source>
</evidence>
<protein>
    <submittedName>
        <fullName evidence="1">Uncharacterized protein</fullName>
    </submittedName>
</protein>
<name>G5B6M4_HETGA</name>
<dbReference type="InParanoid" id="G5B6M4"/>
<dbReference type="AlphaFoldDB" id="G5B6M4"/>
<proteinExistence type="predicted"/>